<comment type="caution">
    <text evidence="2">The sequence shown here is derived from an EMBL/GenBank/DDBJ whole genome shotgun (WGS) entry which is preliminary data.</text>
</comment>
<reference evidence="2 3" key="1">
    <citation type="submission" date="2024-03" db="EMBL/GenBank/DDBJ databases">
        <title>Aquirufa genome sequencing.</title>
        <authorList>
            <person name="Pitt A."/>
            <person name="Hahn M.W."/>
        </authorList>
    </citation>
    <scope>NUCLEOTIDE SEQUENCE [LARGE SCALE GENOMIC DNA]</scope>
    <source>
        <strain evidence="2 3">OSTEICH-129V</strain>
    </source>
</reference>
<evidence type="ECO:0000313" key="3">
    <source>
        <dbReference type="Proteomes" id="UP001598138"/>
    </source>
</evidence>
<organism evidence="2 3">
    <name type="scientific">Aquirufa avitistagni</name>
    <dbReference type="NCBI Taxonomy" id="3104728"/>
    <lineage>
        <taxon>Bacteria</taxon>
        <taxon>Pseudomonadati</taxon>
        <taxon>Bacteroidota</taxon>
        <taxon>Cytophagia</taxon>
        <taxon>Cytophagales</taxon>
        <taxon>Flectobacillaceae</taxon>
        <taxon>Aquirufa</taxon>
    </lineage>
</organism>
<feature type="transmembrane region" description="Helical" evidence="1">
    <location>
        <begin position="96"/>
        <end position="114"/>
    </location>
</feature>
<feature type="transmembrane region" description="Helical" evidence="1">
    <location>
        <begin position="195"/>
        <end position="212"/>
    </location>
</feature>
<evidence type="ECO:0000313" key="2">
    <source>
        <dbReference type="EMBL" id="MFD3393778.1"/>
    </source>
</evidence>
<feature type="transmembrane region" description="Helical" evidence="1">
    <location>
        <begin position="172"/>
        <end position="189"/>
    </location>
</feature>
<feature type="transmembrane region" description="Helical" evidence="1">
    <location>
        <begin position="65"/>
        <end position="84"/>
    </location>
</feature>
<keyword evidence="1" id="KW-1133">Transmembrane helix</keyword>
<feature type="transmembrane region" description="Helical" evidence="1">
    <location>
        <begin position="6"/>
        <end position="27"/>
    </location>
</feature>
<feature type="transmembrane region" description="Helical" evidence="1">
    <location>
        <begin position="351"/>
        <end position="370"/>
    </location>
</feature>
<feature type="transmembrane region" description="Helical" evidence="1">
    <location>
        <begin position="376"/>
        <end position="393"/>
    </location>
</feature>
<protein>
    <recommendedName>
        <fullName evidence="4">O-antigen ligase domain-containing protein</fullName>
    </recommendedName>
</protein>
<keyword evidence="1" id="KW-0812">Transmembrane</keyword>
<dbReference type="Proteomes" id="UP001598138">
    <property type="component" value="Unassembled WGS sequence"/>
</dbReference>
<proteinExistence type="predicted"/>
<dbReference type="RefSeq" id="WP_377982661.1">
    <property type="nucleotide sequence ID" value="NZ_JBBKXZ010000001.1"/>
</dbReference>
<name>A0ABW6DD95_9BACT</name>
<feature type="transmembrane region" description="Helical" evidence="1">
    <location>
        <begin position="224"/>
        <end position="241"/>
    </location>
</feature>
<sequence length="399" mass="45530">MKAYVGLGGGSLFTGIVYSFGILLLLSPIHPKIGFKPNLLLLQVGAVFFCQALLYFFIYNMEGRSFAVDSINFFLLISFFFFLLRVDNEVQKFLPNLILLTTFITSLALLYSIYTNPEFVLGARATVQYKSNSGEFTGNPHVYSRNGLAGFIISTLLIFLNGKVKESRDNLFLRLLAHINLLVSILVIILTQTRATILSLGIVLVLLLIYVLKWRDIYTNIKSYIIAYYGVLSLILFYFEAKFNLWKLVSGYYNSFQNLFFKAVNTGLSLGKSSDFDESAMGRVVNINFFFSLWKNDPWGFVLGHGYKKRYIDIPVLESFINFGIIGLITFVTFNLLILNFSIRALRSQNIFQVFIGLFYIHTLIAIFVAGRPVDFSFWVSYIVIIRFLGIELKQNKLV</sequence>
<evidence type="ECO:0008006" key="4">
    <source>
        <dbReference type="Google" id="ProtNLM"/>
    </source>
</evidence>
<gene>
    <name evidence="2" type="ORF">U0R10_04005</name>
</gene>
<keyword evidence="3" id="KW-1185">Reference proteome</keyword>
<feature type="transmembrane region" description="Helical" evidence="1">
    <location>
        <begin position="320"/>
        <end position="339"/>
    </location>
</feature>
<accession>A0ABW6DD95</accession>
<dbReference type="EMBL" id="JBBKXZ010000001">
    <property type="protein sequence ID" value="MFD3393778.1"/>
    <property type="molecule type" value="Genomic_DNA"/>
</dbReference>
<keyword evidence="1" id="KW-0472">Membrane</keyword>
<evidence type="ECO:0000256" key="1">
    <source>
        <dbReference type="SAM" id="Phobius"/>
    </source>
</evidence>
<feature type="transmembrane region" description="Helical" evidence="1">
    <location>
        <begin position="39"/>
        <end position="59"/>
    </location>
</feature>
<feature type="transmembrane region" description="Helical" evidence="1">
    <location>
        <begin position="142"/>
        <end position="160"/>
    </location>
</feature>